<dbReference type="GO" id="GO:0061608">
    <property type="term" value="F:nuclear import signal receptor activity"/>
    <property type="evidence" value="ECO:0007669"/>
    <property type="project" value="TreeGrafter"/>
</dbReference>
<dbReference type="GO" id="GO:0005829">
    <property type="term" value="C:cytosol"/>
    <property type="evidence" value="ECO:0007669"/>
    <property type="project" value="TreeGrafter"/>
</dbReference>
<dbReference type="PANTHER" id="PTHR12925:SF0">
    <property type="entry name" value="PROTEIN HIKESHI"/>
    <property type="match status" value="1"/>
</dbReference>
<dbReference type="InterPro" id="IPR048364">
    <property type="entry name" value="Hikeshi-like_C"/>
</dbReference>
<evidence type="ECO:0000259" key="2">
    <source>
        <dbReference type="Pfam" id="PF05603"/>
    </source>
</evidence>
<dbReference type="PANTHER" id="PTHR12925">
    <property type="entry name" value="HIKESHI FAMILY MEMBER"/>
    <property type="match status" value="1"/>
</dbReference>
<comment type="similarity">
    <text evidence="1">Belongs to the OPI10 family.</text>
</comment>
<dbReference type="GO" id="GO:0006606">
    <property type="term" value="P:protein import into nucleus"/>
    <property type="evidence" value="ECO:0007669"/>
    <property type="project" value="TreeGrafter"/>
</dbReference>
<feature type="domain" description="Hikeshi-like N-terminal" evidence="2">
    <location>
        <begin position="5"/>
        <end position="137"/>
    </location>
</feature>
<reference evidence="4" key="1">
    <citation type="submission" date="2016-06" db="EMBL/GenBank/DDBJ databases">
        <title>Draft Genome sequence of the fungus Inonotus baumii.</title>
        <authorList>
            <person name="Zhu H."/>
            <person name="Lin W."/>
        </authorList>
    </citation>
    <scope>NUCLEOTIDE SEQUENCE</scope>
    <source>
        <strain evidence="4">821</strain>
    </source>
</reference>
<accession>A0A9Q5HZ47</accession>
<dbReference type="AlphaFoldDB" id="A0A9Q5HZ47"/>
<evidence type="ECO:0000259" key="3">
    <source>
        <dbReference type="Pfam" id="PF21057"/>
    </source>
</evidence>
<evidence type="ECO:0000256" key="1">
    <source>
        <dbReference type="ARBA" id="ARBA00006623"/>
    </source>
</evidence>
<sequence>MFGCIVAGRLIQTNLQQIDETHAIFELPNASTINHICEAVDESQCACAVPFPDGFGATVHFHWPGKGFQLLGALSNEKPSAIFRVRGTFSATSTLTHAAFHDPSNPSSIPNAADVTAILGIAVEPLTSIQASLAALPSAVAARSPLSDPSFLAEKIVKHLFNYLAGFAEGELTPETFVPMGVITRWYESFLSKIRAGGAGFLEREE</sequence>
<gene>
    <name evidence="4" type="ORF">A7U60_g4164</name>
</gene>
<evidence type="ECO:0000313" key="4">
    <source>
        <dbReference type="EMBL" id="OCB88690.1"/>
    </source>
</evidence>
<evidence type="ECO:0000313" key="5">
    <source>
        <dbReference type="Proteomes" id="UP000757232"/>
    </source>
</evidence>
<dbReference type="Pfam" id="PF21057">
    <property type="entry name" value="Hikeshi-like_C"/>
    <property type="match status" value="1"/>
</dbReference>
<proteinExistence type="inferred from homology"/>
<dbReference type="InterPro" id="IPR031318">
    <property type="entry name" value="OPI10"/>
</dbReference>
<dbReference type="Pfam" id="PF05603">
    <property type="entry name" value="Hikeshi-like_N"/>
    <property type="match status" value="1"/>
</dbReference>
<dbReference type="EMBL" id="LNZH02000173">
    <property type="protein sequence ID" value="OCB88690.1"/>
    <property type="molecule type" value="Genomic_DNA"/>
</dbReference>
<comment type="caution">
    <text evidence="4">The sequence shown here is derived from an EMBL/GenBank/DDBJ whole genome shotgun (WGS) entry which is preliminary data.</text>
</comment>
<dbReference type="Proteomes" id="UP000757232">
    <property type="component" value="Unassembled WGS sequence"/>
</dbReference>
<dbReference type="OrthoDB" id="10248398at2759"/>
<protein>
    <submittedName>
        <fullName evidence="4">DUF775-domain-containing protein</fullName>
    </submittedName>
</protein>
<organism evidence="4 5">
    <name type="scientific">Sanghuangporus baumii</name>
    <name type="common">Phellinus baumii</name>
    <dbReference type="NCBI Taxonomy" id="108892"/>
    <lineage>
        <taxon>Eukaryota</taxon>
        <taxon>Fungi</taxon>
        <taxon>Dikarya</taxon>
        <taxon>Basidiomycota</taxon>
        <taxon>Agaricomycotina</taxon>
        <taxon>Agaricomycetes</taxon>
        <taxon>Hymenochaetales</taxon>
        <taxon>Hymenochaetaceae</taxon>
        <taxon>Sanghuangporus</taxon>
    </lineage>
</organism>
<keyword evidence="5" id="KW-1185">Reference proteome</keyword>
<dbReference type="InterPro" id="IPR008493">
    <property type="entry name" value="Hikeshi-like_N"/>
</dbReference>
<feature type="domain" description="Hikeshi-like C-terminal" evidence="3">
    <location>
        <begin position="151"/>
        <end position="204"/>
    </location>
</feature>
<dbReference type="GO" id="GO:0005634">
    <property type="term" value="C:nucleus"/>
    <property type="evidence" value="ECO:0007669"/>
    <property type="project" value="TreeGrafter"/>
</dbReference>
<name>A0A9Q5HZ47_SANBA</name>